<dbReference type="GO" id="GO:0030198">
    <property type="term" value="P:extracellular matrix organization"/>
    <property type="evidence" value="ECO:0007669"/>
    <property type="project" value="TreeGrafter"/>
</dbReference>
<feature type="binding site" evidence="13">
    <location>
        <position position="235"/>
    </location>
    <ligand>
        <name>Zn(2+)</name>
        <dbReference type="ChEBI" id="CHEBI:29105"/>
        <label>2</label>
        <note>catalytic</note>
    </ligand>
</feature>
<protein>
    <submittedName>
        <fullName evidence="20">Matrix metalloproteinase-16 isoform X1</fullName>
    </submittedName>
</protein>
<feature type="binding site" evidence="13">
    <location>
        <position position="455"/>
    </location>
    <ligand>
        <name>Ca(2+)</name>
        <dbReference type="ChEBI" id="CHEBI:29108"/>
        <label>4</label>
    </ligand>
</feature>
<evidence type="ECO:0000256" key="9">
    <source>
        <dbReference type="ARBA" id="ARBA00023049"/>
    </source>
</evidence>
<dbReference type="PROSITE" id="PS00024">
    <property type="entry name" value="HEMOPEXIN"/>
    <property type="match status" value="1"/>
</dbReference>
<keyword evidence="19" id="KW-1185">Reference proteome</keyword>
<feature type="binding site" evidence="13">
    <location>
        <position position="408"/>
    </location>
    <ligand>
        <name>Ca(2+)</name>
        <dbReference type="ChEBI" id="CHEBI:29108"/>
        <label>5</label>
    </ligand>
</feature>
<dbReference type="InterPro" id="IPR006026">
    <property type="entry name" value="Peptidase_Metallo"/>
</dbReference>
<dbReference type="PROSITE" id="PS51642">
    <property type="entry name" value="HEMOPEXIN_2"/>
    <property type="match status" value="4"/>
</dbReference>
<feature type="active site" evidence="12">
    <location>
        <position position="232"/>
    </location>
</feature>
<feature type="binding site" description="in inhibited form" evidence="13">
    <location>
        <position position="99"/>
    </location>
    <ligand>
        <name>Zn(2+)</name>
        <dbReference type="ChEBI" id="CHEBI:29105"/>
        <label>2</label>
        <note>catalytic</note>
    </ligand>
</feature>
<dbReference type="AlphaFoldDB" id="A0A6P8ZL25"/>
<evidence type="ECO:0000256" key="14">
    <source>
        <dbReference type="PIRSR" id="PIRSR621190-4"/>
    </source>
</evidence>
<dbReference type="FunFam" id="2.110.10.10:FF:000007">
    <property type="entry name" value="stromelysin-3 isoform X2"/>
    <property type="match status" value="1"/>
</dbReference>
<feature type="binding site" evidence="13">
    <location>
        <position position="182"/>
    </location>
    <ligand>
        <name>Zn(2+)</name>
        <dbReference type="ChEBI" id="CHEBI:29105"/>
        <label>1</label>
    </ligand>
</feature>
<dbReference type="InterPro" id="IPR036375">
    <property type="entry name" value="Hemopexin-like_dom_sf"/>
</dbReference>
<feature type="binding site" evidence="13">
    <location>
        <position position="231"/>
    </location>
    <ligand>
        <name>Zn(2+)</name>
        <dbReference type="ChEBI" id="CHEBI:29105"/>
        <label>2</label>
        <note>catalytic</note>
    </ligand>
</feature>
<feature type="binding site" evidence="13">
    <location>
        <position position="190"/>
    </location>
    <ligand>
        <name>Ca(2+)</name>
        <dbReference type="ChEBI" id="CHEBI:29108"/>
        <label>3</label>
    </ligand>
</feature>
<feature type="binding site" evidence="13">
    <location>
        <position position="359"/>
    </location>
    <ligand>
        <name>Ca(2+)</name>
        <dbReference type="ChEBI" id="CHEBI:29108"/>
        <label>4</label>
    </ligand>
</feature>
<dbReference type="GO" id="GO:0004222">
    <property type="term" value="F:metalloendopeptidase activity"/>
    <property type="evidence" value="ECO:0007669"/>
    <property type="project" value="InterPro"/>
</dbReference>
<feature type="chain" id="PRO_5028462782" evidence="17">
    <location>
        <begin position="25"/>
        <end position="626"/>
    </location>
</feature>
<dbReference type="GO" id="GO:0005615">
    <property type="term" value="C:extracellular space"/>
    <property type="evidence" value="ECO:0007669"/>
    <property type="project" value="TreeGrafter"/>
</dbReference>
<feature type="binding site" evidence="13">
    <location>
        <position position="197"/>
    </location>
    <ligand>
        <name>Zn(2+)</name>
        <dbReference type="ChEBI" id="CHEBI:29105"/>
        <label>1</label>
    </ligand>
</feature>
<dbReference type="InterPro" id="IPR018486">
    <property type="entry name" value="Hemopexin_CS"/>
</dbReference>
<evidence type="ECO:0000256" key="15">
    <source>
        <dbReference type="PROSITE-ProRule" id="PRU01011"/>
    </source>
</evidence>
<feature type="domain" description="Peptidase metallopeptidase" evidence="18">
    <location>
        <begin position="119"/>
        <end position="276"/>
    </location>
</feature>
<dbReference type="InterPro" id="IPR033739">
    <property type="entry name" value="M10A_MMP"/>
</dbReference>
<evidence type="ECO:0000256" key="13">
    <source>
        <dbReference type="PIRSR" id="PIRSR621190-2"/>
    </source>
</evidence>
<dbReference type="SUPFAM" id="SSF55486">
    <property type="entry name" value="Metalloproteases ('zincins'), catalytic domain"/>
    <property type="match status" value="1"/>
</dbReference>
<dbReference type="OrthoDB" id="406838at2759"/>
<dbReference type="InParanoid" id="A0A6P8ZL25"/>
<keyword evidence="7 13" id="KW-0862">Zinc</keyword>
<feature type="binding site" evidence="13">
    <location>
        <position position="184"/>
    </location>
    <ligand>
        <name>Zn(2+)</name>
        <dbReference type="ChEBI" id="CHEBI:29105"/>
        <label>1</label>
    </ligand>
</feature>
<comment type="cofactor">
    <cofactor evidence="13">
        <name>Zn(2+)</name>
        <dbReference type="ChEBI" id="CHEBI:29105"/>
    </cofactor>
    <text evidence="13">Binds 2 Zn(2+) ions per subunit.</text>
</comment>
<evidence type="ECO:0000256" key="6">
    <source>
        <dbReference type="ARBA" id="ARBA00022801"/>
    </source>
</evidence>
<dbReference type="FunFam" id="3.40.390.10:FF:000022">
    <property type="entry name" value="Matrix metalloproteinase 1, isoform C"/>
    <property type="match status" value="1"/>
</dbReference>
<evidence type="ECO:0000256" key="17">
    <source>
        <dbReference type="SAM" id="SignalP"/>
    </source>
</evidence>
<feature type="signal peptide" evidence="17">
    <location>
        <begin position="1"/>
        <end position="24"/>
    </location>
</feature>
<dbReference type="SMART" id="SM00235">
    <property type="entry name" value="ZnMc"/>
    <property type="match status" value="1"/>
</dbReference>
<accession>A0A6P8ZL25</accession>
<feature type="binding site" evidence="13">
    <location>
        <position position="208"/>
    </location>
    <ligand>
        <name>Zn(2+)</name>
        <dbReference type="ChEBI" id="CHEBI:29105"/>
        <label>1</label>
    </ligand>
</feature>
<name>A0A6P8ZL25_THRPL</name>
<gene>
    <name evidence="20" type="primary">LOC117643377</name>
</gene>
<feature type="repeat" description="Hemopexin" evidence="15">
    <location>
        <begin position="299"/>
        <end position="354"/>
    </location>
</feature>
<feature type="binding site" evidence="13">
    <location>
        <position position="241"/>
    </location>
    <ligand>
        <name>Zn(2+)</name>
        <dbReference type="ChEBI" id="CHEBI:29105"/>
        <label>2</label>
        <note>catalytic</note>
    </ligand>
</feature>
<evidence type="ECO:0000256" key="3">
    <source>
        <dbReference type="ARBA" id="ARBA00022723"/>
    </source>
</evidence>
<dbReference type="GO" id="GO:0006508">
    <property type="term" value="P:proteolysis"/>
    <property type="evidence" value="ECO:0007669"/>
    <property type="project" value="UniProtKB-KW"/>
</dbReference>
<evidence type="ECO:0000313" key="20">
    <source>
        <dbReference type="RefSeq" id="XP_034238114.1"/>
    </source>
</evidence>
<evidence type="ECO:0000256" key="10">
    <source>
        <dbReference type="ARBA" id="ARBA00023145"/>
    </source>
</evidence>
<evidence type="ECO:0000256" key="4">
    <source>
        <dbReference type="ARBA" id="ARBA00022729"/>
    </source>
</evidence>
<feature type="binding site" evidence="13">
    <location>
        <position position="189"/>
    </location>
    <ligand>
        <name>Ca(2+)</name>
        <dbReference type="ChEBI" id="CHEBI:29108"/>
        <label>3</label>
    </ligand>
</feature>
<dbReference type="KEGG" id="tpal:117643377"/>
<dbReference type="GO" id="GO:0008270">
    <property type="term" value="F:zinc ion binding"/>
    <property type="evidence" value="ECO:0007669"/>
    <property type="project" value="InterPro"/>
</dbReference>
<dbReference type="Gene3D" id="3.40.390.10">
    <property type="entry name" value="Collagenase (Catalytic Domain)"/>
    <property type="match status" value="1"/>
</dbReference>
<keyword evidence="4 17" id="KW-0732">Signal</keyword>
<dbReference type="InterPro" id="IPR036365">
    <property type="entry name" value="PGBD-like_sf"/>
</dbReference>
<feature type="binding site" evidence="13">
    <location>
        <position position="361"/>
    </location>
    <ligand>
        <name>Ca(2+)</name>
        <dbReference type="ChEBI" id="CHEBI:29108"/>
        <label>5</label>
    </ligand>
</feature>
<organism evidence="20">
    <name type="scientific">Thrips palmi</name>
    <name type="common">Melon thrips</name>
    <dbReference type="NCBI Taxonomy" id="161013"/>
    <lineage>
        <taxon>Eukaryota</taxon>
        <taxon>Metazoa</taxon>
        <taxon>Ecdysozoa</taxon>
        <taxon>Arthropoda</taxon>
        <taxon>Hexapoda</taxon>
        <taxon>Insecta</taxon>
        <taxon>Pterygota</taxon>
        <taxon>Neoptera</taxon>
        <taxon>Paraneoptera</taxon>
        <taxon>Thysanoptera</taxon>
        <taxon>Terebrantia</taxon>
        <taxon>Thripoidea</taxon>
        <taxon>Thripidae</taxon>
        <taxon>Thrips</taxon>
    </lineage>
</organism>
<dbReference type="Pfam" id="PF01471">
    <property type="entry name" value="PG_binding_1"/>
    <property type="match status" value="1"/>
</dbReference>
<dbReference type="SMART" id="SM00120">
    <property type="entry name" value="HX"/>
    <property type="match status" value="4"/>
</dbReference>
<evidence type="ECO:0000256" key="16">
    <source>
        <dbReference type="SAM" id="MobiDB-lite"/>
    </source>
</evidence>
<feature type="repeat" description="Hemopexin" evidence="15">
    <location>
        <begin position="402"/>
        <end position="451"/>
    </location>
</feature>
<feature type="binding site" evidence="13">
    <location>
        <position position="249"/>
    </location>
    <ligand>
        <name>Zn(2+)</name>
        <dbReference type="ChEBI" id="CHEBI:29105"/>
        <label>2</label>
        <note>catalytic</note>
    </ligand>
</feature>
<feature type="repeat" description="Hemopexin" evidence="15">
    <location>
        <begin position="355"/>
        <end position="401"/>
    </location>
</feature>
<dbReference type="Gene3D" id="2.110.10.10">
    <property type="entry name" value="Hemopexin-like domain"/>
    <property type="match status" value="1"/>
</dbReference>
<feature type="region of interest" description="Disordered" evidence="16">
    <location>
        <begin position="561"/>
        <end position="608"/>
    </location>
</feature>
<reference evidence="20" key="1">
    <citation type="submission" date="2025-08" db="UniProtKB">
        <authorList>
            <consortium name="RefSeq"/>
        </authorList>
    </citation>
    <scope>IDENTIFICATION</scope>
    <source>
        <tissue evidence="20">Total insect</tissue>
    </source>
</reference>
<evidence type="ECO:0000256" key="11">
    <source>
        <dbReference type="ARBA" id="ARBA00023157"/>
    </source>
</evidence>
<feature type="binding site" evidence="13">
    <location>
        <position position="213"/>
    </location>
    <ligand>
        <name>Ca(2+)</name>
        <dbReference type="ChEBI" id="CHEBI:29108"/>
        <label>3</label>
    </ligand>
</feature>
<keyword evidence="6" id="KW-0378">Hydrolase</keyword>
<evidence type="ECO:0000256" key="8">
    <source>
        <dbReference type="ARBA" id="ARBA00022837"/>
    </source>
</evidence>
<dbReference type="Proteomes" id="UP000515158">
    <property type="component" value="Unplaced"/>
</dbReference>
<dbReference type="Pfam" id="PF00045">
    <property type="entry name" value="Hemopexin"/>
    <property type="match status" value="4"/>
</dbReference>
<dbReference type="CDD" id="cd00094">
    <property type="entry name" value="HX"/>
    <property type="match status" value="1"/>
</dbReference>
<feature type="repeat" description="Hemopexin" evidence="15">
    <location>
        <begin position="452"/>
        <end position="501"/>
    </location>
</feature>
<feature type="binding site" evidence="13">
    <location>
        <position position="213"/>
    </location>
    <ligand>
        <name>Ca(2+)</name>
        <dbReference type="ChEBI" id="CHEBI:29108"/>
        <label>1</label>
    </ligand>
</feature>
<proteinExistence type="inferred from homology"/>
<evidence type="ECO:0000256" key="12">
    <source>
        <dbReference type="PIRSR" id="PIRSR621190-1"/>
    </source>
</evidence>
<keyword evidence="5" id="KW-0677">Repeat</keyword>
<dbReference type="GeneID" id="117643377"/>
<comment type="similarity">
    <text evidence="1">Belongs to the peptidase M10A family.</text>
</comment>
<dbReference type="GO" id="GO:0031012">
    <property type="term" value="C:extracellular matrix"/>
    <property type="evidence" value="ECO:0007669"/>
    <property type="project" value="InterPro"/>
</dbReference>
<feature type="binding site" evidence="13">
    <location>
        <position position="211"/>
    </location>
    <ligand>
        <name>Ca(2+)</name>
        <dbReference type="ChEBI" id="CHEBI:29108"/>
        <label>1</label>
    </ligand>
</feature>
<dbReference type="PANTHER" id="PTHR10201:SF291">
    <property type="entry name" value="MATRIX METALLOPROTEINASE 1, ISOFORM C-RELATED"/>
    <property type="match status" value="1"/>
</dbReference>
<evidence type="ECO:0000313" key="19">
    <source>
        <dbReference type="Proteomes" id="UP000515158"/>
    </source>
</evidence>
<dbReference type="RefSeq" id="XP_034238114.1">
    <property type="nucleotide sequence ID" value="XM_034382223.1"/>
</dbReference>
<evidence type="ECO:0000259" key="18">
    <source>
        <dbReference type="SMART" id="SM00235"/>
    </source>
</evidence>
<evidence type="ECO:0000256" key="1">
    <source>
        <dbReference type="ARBA" id="ARBA00010370"/>
    </source>
</evidence>
<dbReference type="InterPro" id="IPR000585">
    <property type="entry name" value="Hemopexin-like_dom"/>
</dbReference>
<dbReference type="InterPro" id="IPR018487">
    <property type="entry name" value="Hemopexin-like_repeat"/>
</dbReference>
<dbReference type="FunCoup" id="A0A6P8ZL25">
    <property type="interactions" value="33"/>
</dbReference>
<feature type="compositionally biased region" description="Basic and acidic residues" evidence="16">
    <location>
        <begin position="592"/>
        <end position="601"/>
    </location>
</feature>
<dbReference type="SUPFAM" id="SSF47090">
    <property type="entry name" value="PGBD-like"/>
    <property type="match status" value="1"/>
</dbReference>
<feature type="region of interest" description="Disordered" evidence="16">
    <location>
        <begin position="273"/>
        <end position="305"/>
    </location>
</feature>
<keyword evidence="8 13" id="KW-0106">Calcium</keyword>
<dbReference type="InterPro" id="IPR002477">
    <property type="entry name" value="Peptidoglycan-bd-like"/>
</dbReference>
<keyword evidence="2" id="KW-0645">Protease</keyword>
<dbReference type="CDD" id="cd04278">
    <property type="entry name" value="ZnMc_MMP"/>
    <property type="match status" value="1"/>
</dbReference>
<dbReference type="InterPro" id="IPR001818">
    <property type="entry name" value="Pept_M10_metallopeptidase"/>
</dbReference>
<dbReference type="CTD" id="4312"/>
<dbReference type="PANTHER" id="PTHR10201">
    <property type="entry name" value="MATRIX METALLOPROTEINASE"/>
    <property type="match status" value="1"/>
</dbReference>
<keyword evidence="10" id="KW-0865">Zymogen</keyword>
<sequence>MHPVTILGCGLLVCVAALSTSALSASGYDADSVTTDTQAMIYLSQYGYLSPSVKNPAMSHLMSEESVSKAISEFQSFVGLNITGNLDTQTLRMMSIPRCGVKDKVGVASDHRSKRYALQGSRWRVKNLTYKISKYPSRLRKRDVDEEIKQAFSLWSEYTDLTFTPKSSGSVHIEIRFERGEHGDGDPFDGPGGTLAHAYFPVYGGDAHFDDSERWTINSFTGTNLKQVAAHEFGHSLGLSHSDVRDALMAPFYRGYEPSLSLDSDDIEGIQALYGRKSRNTDRDSDSAGTSNRHTTEPPSEEDAELCTSASVDTMFNSADGSTFAFKGQHYWKLTEESIAPGYPQRISKSWPGLPGDIDAAFTYVKNGKTYFFKGSQYWRYTGKKMDPNYPKPISEGFTGIPDNLDAAFVWSGNGKIYFFKRDKFWRFDPAQRPPVKNTYPKPIANWEGLPNDLDAALQYTNGFTYFFKGGQYYRFNDRAFAVDVANPPFPRPAGYWWFGCRSATKGTMGNLQLANQPPRSEQQEVRDKVLSALIAADPKPGPGEGAVAGAAVAGAAAQGAGSGEEYGADPSPRGGPDSVDDLILDAAGPSGDEHDPHDEESAAASARGSAAVAALVAVAVLLAGR</sequence>
<dbReference type="PRINTS" id="PR00138">
    <property type="entry name" value="MATRIXIN"/>
</dbReference>
<evidence type="ECO:0000256" key="5">
    <source>
        <dbReference type="ARBA" id="ARBA00022737"/>
    </source>
</evidence>
<evidence type="ECO:0000256" key="7">
    <source>
        <dbReference type="ARBA" id="ARBA00022833"/>
    </source>
</evidence>
<keyword evidence="9 20" id="KW-0482">Metalloprotease</keyword>
<evidence type="ECO:0000256" key="2">
    <source>
        <dbReference type="ARBA" id="ARBA00022670"/>
    </source>
</evidence>
<dbReference type="InterPro" id="IPR021190">
    <property type="entry name" value="Pept_M10A"/>
</dbReference>
<feature type="binding site" evidence="13">
    <location>
        <position position="210"/>
    </location>
    <ligand>
        <name>Ca(2+)</name>
        <dbReference type="ChEBI" id="CHEBI:29108"/>
        <label>3</label>
    </ligand>
</feature>
<comment type="cofactor">
    <cofactor evidence="13">
        <name>Ca(2+)</name>
        <dbReference type="ChEBI" id="CHEBI:29108"/>
    </cofactor>
    <text evidence="13">Can bind about 5 Ca(2+) ions per subunit.</text>
</comment>
<keyword evidence="11" id="KW-1015">Disulfide bond</keyword>
<feature type="binding site" evidence="13">
    <location>
        <position position="204"/>
    </location>
    <ligand>
        <name>Ca(2+)</name>
        <dbReference type="ChEBI" id="CHEBI:29108"/>
        <label>2</label>
    </ligand>
</feature>
<feature type="modified residue" description="Phosphotyrosine; by PKDCC" evidence="14">
    <location>
        <position position="390"/>
    </location>
</feature>
<dbReference type="SUPFAM" id="SSF50923">
    <property type="entry name" value="Hemopexin-like domain"/>
    <property type="match status" value="1"/>
</dbReference>
<dbReference type="GO" id="GO:0030574">
    <property type="term" value="P:collagen catabolic process"/>
    <property type="evidence" value="ECO:0007669"/>
    <property type="project" value="TreeGrafter"/>
</dbReference>
<dbReference type="Pfam" id="PF00413">
    <property type="entry name" value="Peptidase_M10"/>
    <property type="match status" value="1"/>
</dbReference>
<dbReference type="InterPro" id="IPR024079">
    <property type="entry name" value="MetalloPept_cat_dom_sf"/>
</dbReference>
<feature type="binding site" evidence="13">
    <location>
        <position position="206"/>
    </location>
    <ligand>
        <name>Ca(2+)</name>
        <dbReference type="ChEBI" id="CHEBI:29108"/>
        <label>2</label>
    </ligand>
</feature>
<keyword evidence="3 13" id="KW-0479">Metal-binding</keyword>